<sequence>MTFESNRFLHKKECREQTLKQVTVFNDRAELKRIISCNTNPGFNEIHIQNVTHYIVPDSVRVDGRGVGIIHSVEVQDKPATYEETDSPKLAQLRARYQEKLHEINVMKDREAILQKRIQALDKMVLEIGTNVCKTPNTREPFFPSKEALDSLTNFYNFYDESALAVRAEQRDLVNNIEKESRELDVLLLELNKMETDWNAHRQKKTIIVGVESDKGGLIELEVSYQIYGARWYPSYDIRVKTSSNSLTISYFGNISQSTGEDWSNSTLVKTYFFISLEKLIFITIIYIDIYDKKLKIFLPKVLSSAQPCHGDQIPDLGALEAVFYRPSPSPRAITHYKAKTSAYSSSAFSQSFQDSDALCLSSLEHAVTIGIVDVIPQLIHQCVPSKNTNVFLIAYATNTSSFPFLRGDAAVYLNHSFVGKTNMKNVSPGETFSCSLGVDVGVHLDYKPVKKYHEQVGAGKVLFIDFAHLINPGKYVQIGLINKYSSTAYEQIIVIKNAHNEPVLVTVKEHIPRSTDERIKIRLIAPAVSCADIQNDNDDTISSVQFPKEGFKFDGSILDWTIPIQNGKSVELHIKWAMEHPRNETVHFVERN</sequence>
<dbReference type="Pfam" id="PF13598">
    <property type="entry name" value="DUF4139"/>
    <property type="match status" value="2"/>
</dbReference>
<dbReference type="InterPro" id="IPR011935">
    <property type="entry name" value="CHP02231"/>
</dbReference>
<feature type="domain" description="DUF4140" evidence="2">
    <location>
        <begin position="22"/>
        <end position="121"/>
    </location>
</feature>
<evidence type="ECO:0000313" key="4">
    <source>
        <dbReference type="Proteomes" id="UP000053766"/>
    </source>
</evidence>
<dbReference type="PANTHER" id="PTHR31005:SF8">
    <property type="entry name" value="DUF4139 DOMAIN-CONTAINING PROTEIN"/>
    <property type="match status" value="1"/>
</dbReference>
<evidence type="ECO:0008006" key="5">
    <source>
        <dbReference type="Google" id="ProtNLM"/>
    </source>
</evidence>
<name>A0A0D8Y1X3_DICVI</name>
<dbReference type="STRING" id="29172.A0A0D8Y1X3"/>
<dbReference type="InterPro" id="IPR037291">
    <property type="entry name" value="DUF4139"/>
</dbReference>
<dbReference type="NCBIfam" id="TIGR02231">
    <property type="entry name" value="mucoidy inhibitor MuiA family protein"/>
    <property type="match status" value="1"/>
</dbReference>
<gene>
    <name evidence="3" type="ORF">DICVIV_03770</name>
</gene>
<keyword evidence="4" id="KW-1185">Reference proteome</keyword>
<feature type="domain" description="DUF4139" evidence="1">
    <location>
        <begin position="221"/>
        <end position="268"/>
    </location>
</feature>
<dbReference type="InterPro" id="IPR025554">
    <property type="entry name" value="DUF4140"/>
</dbReference>
<dbReference type="Proteomes" id="UP000053766">
    <property type="component" value="Unassembled WGS sequence"/>
</dbReference>
<dbReference type="PANTHER" id="PTHR31005">
    <property type="entry name" value="DUF4139 DOMAIN-CONTAINING PROTEIN"/>
    <property type="match status" value="1"/>
</dbReference>
<reference evidence="4" key="2">
    <citation type="journal article" date="2016" name="Sci. Rep.">
        <title>Dictyocaulus viviparus genome, variome and transcriptome elucidate lungworm biology and support future intervention.</title>
        <authorList>
            <person name="McNulty S.N."/>
            <person name="Strube C."/>
            <person name="Rosa B.A."/>
            <person name="Martin J.C."/>
            <person name="Tyagi R."/>
            <person name="Choi Y.J."/>
            <person name="Wang Q."/>
            <person name="Hallsworth Pepin K."/>
            <person name="Zhang X."/>
            <person name="Ozersky P."/>
            <person name="Wilson R.K."/>
            <person name="Sternberg P.W."/>
            <person name="Gasser R.B."/>
            <person name="Mitreva M."/>
        </authorList>
    </citation>
    <scope>NUCLEOTIDE SEQUENCE [LARGE SCALE GENOMIC DNA]</scope>
    <source>
        <strain evidence="4">HannoverDv2000</strain>
    </source>
</reference>
<evidence type="ECO:0000259" key="1">
    <source>
        <dbReference type="Pfam" id="PF13598"/>
    </source>
</evidence>
<dbReference type="OrthoDB" id="10068793at2759"/>
<dbReference type="EMBL" id="KN716216">
    <property type="protein sequence ID" value="KJH50049.1"/>
    <property type="molecule type" value="Genomic_DNA"/>
</dbReference>
<proteinExistence type="predicted"/>
<dbReference type="Pfam" id="PF13600">
    <property type="entry name" value="DUF4140"/>
    <property type="match status" value="1"/>
</dbReference>
<protein>
    <recommendedName>
        <fullName evidence="5">DUF4139 domain-containing protein</fullName>
    </recommendedName>
</protein>
<evidence type="ECO:0000313" key="3">
    <source>
        <dbReference type="EMBL" id="KJH50049.1"/>
    </source>
</evidence>
<feature type="domain" description="DUF4139" evidence="1">
    <location>
        <begin position="480"/>
        <end position="583"/>
    </location>
</feature>
<accession>A0A0D8Y1X3</accession>
<evidence type="ECO:0000259" key="2">
    <source>
        <dbReference type="Pfam" id="PF13600"/>
    </source>
</evidence>
<organism evidence="3 4">
    <name type="scientific">Dictyocaulus viviparus</name>
    <name type="common">Bovine lungworm</name>
    <dbReference type="NCBI Taxonomy" id="29172"/>
    <lineage>
        <taxon>Eukaryota</taxon>
        <taxon>Metazoa</taxon>
        <taxon>Ecdysozoa</taxon>
        <taxon>Nematoda</taxon>
        <taxon>Chromadorea</taxon>
        <taxon>Rhabditida</taxon>
        <taxon>Rhabditina</taxon>
        <taxon>Rhabditomorpha</taxon>
        <taxon>Strongyloidea</taxon>
        <taxon>Metastrongylidae</taxon>
        <taxon>Dictyocaulus</taxon>
    </lineage>
</organism>
<dbReference type="AlphaFoldDB" id="A0A0D8Y1X3"/>
<reference evidence="3 4" key="1">
    <citation type="submission" date="2013-11" db="EMBL/GenBank/DDBJ databases">
        <title>Draft genome of the bovine lungworm Dictyocaulus viviparus.</title>
        <authorList>
            <person name="Mitreva M."/>
        </authorList>
    </citation>
    <scope>NUCLEOTIDE SEQUENCE [LARGE SCALE GENOMIC DNA]</scope>
    <source>
        <strain evidence="3 4">HannoverDv2000</strain>
    </source>
</reference>